<evidence type="ECO:0000313" key="3">
    <source>
        <dbReference type="Proteomes" id="UP000791080"/>
    </source>
</evidence>
<dbReference type="RefSeq" id="WP_155886142.1">
    <property type="nucleotide sequence ID" value="NZ_AUBJ02000001.1"/>
</dbReference>
<evidence type="ECO:0008006" key="4">
    <source>
        <dbReference type="Google" id="ProtNLM"/>
    </source>
</evidence>
<feature type="compositionally biased region" description="Low complexity" evidence="1">
    <location>
        <begin position="109"/>
        <end position="118"/>
    </location>
</feature>
<sequence length="249" mass="25275">MELAPITVNYVQDGEDWTVTVVGEESSRTDHASGLLAARARADELIEELSGGHPVAVHLLDGDAVAFTRAYLYARHVAPRDHGDTERKTAAQSGSDTVADQDQQPAAPVGEGESTVSGVTGGTDVSAETSDRPVDAEAGAARTASTDEAGTDEAGTEVPPPATGAVEETTTDVQSPSAPAAGEADQSGEEEDEPDQAASSTGPGFDRSAPAADTSTGGGGTKPTEGEGGATRKKRSRSDSATRRGKRAS</sequence>
<feature type="compositionally biased region" description="Basic and acidic residues" evidence="1">
    <location>
        <begin position="80"/>
        <end position="89"/>
    </location>
</feature>
<feature type="region of interest" description="Disordered" evidence="1">
    <location>
        <begin position="80"/>
        <end position="249"/>
    </location>
</feature>
<accession>A0ABT1JN35</accession>
<dbReference type="Proteomes" id="UP000791080">
    <property type="component" value="Unassembled WGS sequence"/>
</dbReference>
<feature type="compositionally biased region" description="Gly residues" evidence="1">
    <location>
        <begin position="216"/>
        <end position="229"/>
    </location>
</feature>
<comment type="caution">
    <text evidence="2">The sequence shown here is derived from an EMBL/GenBank/DDBJ whole genome shotgun (WGS) entry which is preliminary data.</text>
</comment>
<gene>
    <name evidence="2" type="ORF">G443_004210</name>
</gene>
<feature type="compositionally biased region" description="Acidic residues" evidence="1">
    <location>
        <begin position="186"/>
        <end position="195"/>
    </location>
</feature>
<organism evidence="2 3">
    <name type="scientific">Actinoalloteichus caeruleus DSM 43889</name>
    <dbReference type="NCBI Taxonomy" id="1120930"/>
    <lineage>
        <taxon>Bacteria</taxon>
        <taxon>Bacillati</taxon>
        <taxon>Actinomycetota</taxon>
        <taxon>Actinomycetes</taxon>
        <taxon>Pseudonocardiales</taxon>
        <taxon>Pseudonocardiaceae</taxon>
        <taxon>Actinoalloteichus</taxon>
        <taxon>Actinoalloteichus cyanogriseus</taxon>
    </lineage>
</organism>
<reference evidence="2 3" key="1">
    <citation type="submission" date="2013-07" db="EMBL/GenBank/DDBJ databases">
        <authorList>
            <consortium name="DOE Joint Genome Institute"/>
            <person name="Reeve W."/>
            <person name="Huntemann M."/>
            <person name="Han J."/>
            <person name="Chen A."/>
            <person name="Kyrpides N."/>
            <person name="Mavromatis K."/>
            <person name="Markowitz V."/>
            <person name="Palaniappan K."/>
            <person name="Ivanova N."/>
            <person name="Schaumberg A."/>
            <person name="Pati A."/>
            <person name="Liolios K."/>
            <person name="Nordberg H.P."/>
            <person name="Cantor M.N."/>
            <person name="Hua S.X."/>
            <person name="Woyke T."/>
        </authorList>
    </citation>
    <scope>NUCLEOTIDE SEQUENCE [LARGE SCALE GENOMIC DNA]</scope>
    <source>
        <strain evidence="2 3">DSM 43889</strain>
    </source>
</reference>
<keyword evidence="3" id="KW-1185">Reference proteome</keyword>
<proteinExistence type="predicted"/>
<dbReference type="EMBL" id="AUBJ02000001">
    <property type="protein sequence ID" value="MCP2333940.1"/>
    <property type="molecule type" value="Genomic_DNA"/>
</dbReference>
<reference evidence="2 3" key="2">
    <citation type="submission" date="2022-06" db="EMBL/GenBank/DDBJ databases">
        <title>Genomic Encyclopedia of Type Strains, Phase I: the one thousand microbial genomes (KMG-I) project.</title>
        <authorList>
            <person name="Kyrpides N."/>
        </authorList>
    </citation>
    <scope>NUCLEOTIDE SEQUENCE [LARGE SCALE GENOMIC DNA]</scope>
    <source>
        <strain evidence="2 3">DSM 43889</strain>
    </source>
</reference>
<feature type="compositionally biased region" description="Polar residues" evidence="1">
    <location>
        <begin position="90"/>
        <end position="104"/>
    </location>
</feature>
<evidence type="ECO:0000256" key="1">
    <source>
        <dbReference type="SAM" id="MobiDB-lite"/>
    </source>
</evidence>
<protein>
    <recommendedName>
        <fullName evidence="4">DUF2188 domain-containing protein</fullName>
    </recommendedName>
</protein>
<name>A0ABT1JN35_ACTCY</name>
<evidence type="ECO:0000313" key="2">
    <source>
        <dbReference type="EMBL" id="MCP2333940.1"/>
    </source>
</evidence>